<feature type="chain" id="PRO_5016145691" description="CARDB domain-containing protein" evidence="1">
    <location>
        <begin position="25"/>
        <end position="424"/>
    </location>
</feature>
<comment type="caution">
    <text evidence="2">The sequence shown here is derived from an EMBL/GenBank/DDBJ whole genome shotgun (WGS) entry which is preliminary data.</text>
</comment>
<proteinExistence type="predicted"/>
<dbReference type="InParanoid" id="A0A2V0PIE8"/>
<keyword evidence="1" id="KW-0732">Signal</keyword>
<name>A0A2V0PIE8_9CHLO</name>
<evidence type="ECO:0000313" key="2">
    <source>
        <dbReference type="EMBL" id="GBF99578.1"/>
    </source>
</evidence>
<evidence type="ECO:0000256" key="1">
    <source>
        <dbReference type="SAM" id="SignalP"/>
    </source>
</evidence>
<sequence>MAPAGGRCLALLLALLALARAVAAGKPPRPDPPGASPQALRWKVFPPMPVYAQPGRKLGVEVYVWSRSNATTPATKLNFYANLTGGNACAVNQPPDATVEVPPLAPFQVRRLKAKVPAPSTEGRGVLRWCLEGAGARDDVNREGHDYEVTTAKAPALGIASTYPIAYYSTAMSPEHPVVGQSYTISFGIVNYGTAPSLPNTTLAVWGGSPWLAPACGEQASSPPDALLTLPKIAPGATHRVKGLDLPSGSGGYDWALVMVDWPSCNTPSPIVPRLNADFSYDAAASPMPSFAPQGGEPKTSAFRITTSPRSPKAGGRMTVKLRATNTGDADGRLGAVYVWLTKFNGAAGRYVEPVTGQRCAWSGYAAAADLTGVVVAPGKSTRVAIPDVPVPSEPGEYYVAVVFDGTCENPYFLADTTYSTRAF</sequence>
<protein>
    <recommendedName>
        <fullName evidence="4">CARDB domain-containing protein</fullName>
    </recommendedName>
</protein>
<dbReference type="EMBL" id="BDRX01000163">
    <property type="protein sequence ID" value="GBF99578.1"/>
    <property type="molecule type" value="Genomic_DNA"/>
</dbReference>
<dbReference type="OrthoDB" id="561551at2759"/>
<keyword evidence="3" id="KW-1185">Reference proteome</keyword>
<evidence type="ECO:0000313" key="3">
    <source>
        <dbReference type="Proteomes" id="UP000247498"/>
    </source>
</evidence>
<organism evidence="2 3">
    <name type="scientific">Raphidocelis subcapitata</name>
    <dbReference type="NCBI Taxonomy" id="307507"/>
    <lineage>
        <taxon>Eukaryota</taxon>
        <taxon>Viridiplantae</taxon>
        <taxon>Chlorophyta</taxon>
        <taxon>core chlorophytes</taxon>
        <taxon>Chlorophyceae</taxon>
        <taxon>CS clade</taxon>
        <taxon>Sphaeropleales</taxon>
        <taxon>Selenastraceae</taxon>
        <taxon>Raphidocelis</taxon>
    </lineage>
</organism>
<gene>
    <name evidence="2" type="ORF">Rsub_12203</name>
</gene>
<dbReference type="Proteomes" id="UP000247498">
    <property type="component" value="Unassembled WGS sequence"/>
</dbReference>
<reference evidence="2 3" key="1">
    <citation type="journal article" date="2018" name="Sci. Rep.">
        <title>Raphidocelis subcapitata (=Pseudokirchneriella subcapitata) provides an insight into genome evolution and environmental adaptations in the Sphaeropleales.</title>
        <authorList>
            <person name="Suzuki S."/>
            <person name="Yamaguchi H."/>
            <person name="Nakajima N."/>
            <person name="Kawachi M."/>
        </authorList>
    </citation>
    <scope>NUCLEOTIDE SEQUENCE [LARGE SCALE GENOMIC DNA]</scope>
    <source>
        <strain evidence="2 3">NIES-35</strain>
    </source>
</reference>
<feature type="signal peptide" evidence="1">
    <location>
        <begin position="1"/>
        <end position="24"/>
    </location>
</feature>
<evidence type="ECO:0008006" key="4">
    <source>
        <dbReference type="Google" id="ProtNLM"/>
    </source>
</evidence>
<dbReference type="AlphaFoldDB" id="A0A2V0PIE8"/>
<accession>A0A2V0PIE8</accession>